<evidence type="ECO:0000313" key="1">
    <source>
        <dbReference type="EMBL" id="MQL88719.1"/>
    </source>
</evidence>
<dbReference type="EMBL" id="NMUH01001083">
    <property type="protein sequence ID" value="MQL88719.1"/>
    <property type="molecule type" value="Genomic_DNA"/>
</dbReference>
<name>A0A843VB15_COLES</name>
<dbReference type="Proteomes" id="UP000652761">
    <property type="component" value="Unassembled WGS sequence"/>
</dbReference>
<reference evidence="1" key="1">
    <citation type="submission" date="2017-07" db="EMBL/GenBank/DDBJ databases">
        <title>Taro Niue Genome Assembly and Annotation.</title>
        <authorList>
            <person name="Atibalentja N."/>
            <person name="Keating K."/>
            <person name="Fields C.J."/>
        </authorList>
    </citation>
    <scope>NUCLEOTIDE SEQUENCE</scope>
    <source>
        <strain evidence="1">Niue_2</strain>
        <tissue evidence="1">Leaf</tissue>
    </source>
</reference>
<accession>A0A843VB15</accession>
<evidence type="ECO:0000313" key="2">
    <source>
        <dbReference type="Proteomes" id="UP000652761"/>
    </source>
</evidence>
<dbReference type="AlphaFoldDB" id="A0A843VB15"/>
<keyword evidence="2" id="KW-1185">Reference proteome</keyword>
<sequence length="45" mass="5026">MGRDWLSLLSLIHEAHPPYTFQVGTRCRRSSLSDGCGGSLYVVRC</sequence>
<comment type="caution">
    <text evidence="1">The sequence shown here is derived from an EMBL/GenBank/DDBJ whole genome shotgun (WGS) entry which is preliminary data.</text>
</comment>
<protein>
    <submittedName>
        <fullName evidence="1">Uncharacterized protein</fullName>
    </submittedName>
</protein>
<gene>
    <name evidence="1" type="ORF">Taro_021279</name>
</gene>
<proteinExistence type="predicted"/>
<organism evidence="1 2">
    <name type="scientific">Colocasia esculenta</name>
    <name type="common">Wild taro</name>
    <name type="synonym">Arum esculentum</name>
    <dbReference type="NCBI Taxonomy" id="4460"/>
    <lineage>
        <taxon>Eukaryota</taxon>
        <taxon>Viridiplantae</taxon>
        <taxon>Streptophyta</taxon>
        <taxon>Embryophyta</taxon>
        <taxon>Tracheophyta</taxon>
        <taxon>Spermatophyta</taxon>
        <taxon>Magnoliopsida</taxon>
        <taxon>Liliopsida</taxon>
        <taxon>Araceae</taxon>
        <taxon>Aroideae</taxon>
        <taxon>Colocasieae</taxon>
        <taxon>Colocasia</taxon>
    </lineage>
</organism>